<dbReference type="EMBL" id="VIGI01000013">
    <property type="protein sequence ID" value="KAB8292552.1"/>
    <property type="molecule type" value="Genomic_DNA"/>
</dbReference>
<dbReference type="SUPFAM" id="SSF101690">
    <property type="entry name" value="PAZ domain"/>
    <property type="match status" value="1"/>
</dbReference>
<dbReference type="InterPro" id="IPR036085">
    <property type="entry name" value="PAZ_dom_sf"/>
</dbReference>
<dbReference type="OrthoDB" id="10252740at2759"/>
<sequence length="1089" mass="123108">MWKRTKSQNARLQQALPAIRSAREPCKNCGHAACKKNCEILGDNKYLEIEQGDADRFTPKAREIWLGKRKEASKTPSTGKLSTSTHLTSAPSTSGAAALGSISTLTTSLATTSISDEDLFAGMTERQKQKALEQRRWDQELPNMTKAPTRRSERPTGNMRSSELFSTIKANFFKLGFNPSIKLYRYSISLGCIEIPSEDNGEPRRFLPTNRDTKRYLINSMLLQPDSNPSPVSGVVWASDFDSTIVSAGELYPGLNVASPTQVVRHARTGQNGSTPPVMESQVRYLGILTIDDLIKHCSSPCKSAADYLPNEDLKALNIISWKNINSDLFQGGRRGNKFYPESLLDPVQEDGKNGRLYMIRTGFFSSVRPGEDSVLLNVNTTTSAFYSPILLSKWIELERNGRLFDRSDLQNKLKGVKVVFTAEALDRQRKRAVFDISGRQLSETYFTRDKNQTDKTSVLTYMKTKYPVHAQHFRSNDYCINLGSWSDKRWYPAEFLKIVDWQPVTKVLKGGYAEEMIDIAKTNPQKNQSKILDHALPLLGLKGQHTRFYQDFGITFDARPRFIQIDPLFCRAPWLRFNSSDKNVLVVPEQAAWNLKSQFLDSKLSKTKQNRLGVLWLFEKIPEGITLKLLESTMKTLGMGGEENLEFVHAARRPPAFNPLASNSTSPNLSAPSPIKTKYRVECQKVFRQGLDMLNQKGKVLLVIVVLPKQDKDLYAEIKRWGDCVEGIPTSCITFDKLQNCETMHKVCANFALKINFKLKGVSHHVNTPRCGADESTMIIGADVTHPSPENAAKGCPSIAAVVATNDDINNLYLGSARLQKGKQEFIEDLEGMIYERLAAWYRKHKTMVAIKAENKLPANIIFYRDGVSESQYGMVRSEEMPQIKAACKKIYPLVKRAEILLNMRAYKPKITIIVVTKRHHTRFYPNYEWETANIDPGLIIDTDVVTPNQFSFYLQSHCSPIGTARSSHYVVLEDGQNFRENPSKLQEITNNICYVSARATQALSVCTPARYADILCDRLRCYLKPSMDRRDTHRPANVPDQAAEAFDSDGDYSQMYGDDEFVWKCPVGEATRKNPWHESMNDVMFYL</sequence>
<dbReference type="Proteomes" id="UP000326757">
    <property type="component" value="Unassembled WGS sequence"/>
</dbReference>
<dbReference type="InterPro" id="IPR014811">
    <property type="entry name" value="ArgoL1"/>
</dbReference>
<keyword evidence="4" id="KW-1185">Reference proteome</keyword>
<name>A0A5N6JU06_MONLA</name>
<feature type="domain" description="Piwi" evidence="2">
    <location>
        <begin position="703"/>
        <end position="1026"/>
    </location>
</feature>
<dbReference type="SMART" id="SM00950">
    <property type="entry name" value="Piwi"/>
    <property type="match status" value="1"/>
</dbReference>
<dbReference type="SMART" id="SM01163">
    <property type="entry name" value="DUF1785"/>
    <property type="match status" value="1"/>
</dbReference>
<dbReference type="GO" id="GO:0003676">
    <property type="term" value="F:nucleic acid binding"/>
    <property type="evidence" value="ECO:0007669"/>
    <property type="project" value="InterPro"/>
</dbReference>
<evidence type="ECO:0000313" key="3">
    <source>
        <dbReference type="EMBL" id="KAB8292552.1"/>
    </source>
</evidence>
<evidence type="ECO:0000259" key="2">
    <source>
        <dbReference type="PROSITE" id="PS50822"/>
    </source>
</evidence>
<reference evidence="3 4" key="1">
    <citation type="submission" date="2019-06" db="EMBL/GenBank/DDBJ databases">
        <title>Genome Sequence of the Brown Rot Fungal Pathogen Monilinia laxa.</title>
        <authorList>
            <person name="De Miccolis Angelini R.M."/>
            <person name="Landi L."/>
            <person name="Abate D."/>
            <person name="Pollastro S."/>
            <person name="Romanazzi G."/>
            <person name="Faretra F."/>
        </authorList>
    </citation>
    <scope>NUCLEOTIDE SEQUENCE [LARGE SCALE GENOMIC DNA]</scope>
    <source>
        <strain evidence="3 4">Mlax316</strain>
    </source>
</reference>
<dbReference type="Pfam" id="PF02171">
    <property type="entry name" value="Piwi"/>
    <property type="match status" value="1"/>
</dbReference>
<protein>
    <recommendedName>
        <fullName evidence="2">Piwi domain-containing protein</fullName>
    </recommendedName>
</protein>
<feature type="region of interest" description="Disordered" evidence="1">
    <location>
        <begin position="68"/>
        <end position="96"/>
    </location>
</feature>
<dbReference type="SUPFAM" id="SSF53098">
    <property type="entry name" value="Ribonuclease H-like"/>
    <property type="match status" value="1"/>
</dbReference>
<dbReference type="InterPro" id="IPR036397">
    <property type="entry name" value="RNaseH_sf"/>
</dbReference>
<dbReference type="AlphaFoldDB" id="A0A5N6JU06"/>
<evidence type="ECO:0000313" key="4">
    <source>
        <dbReference type="Proteomes" id="UP000326757"/>
    </source>
</evidence>
<evidence type="ECO:0000256" key="1">
    <source>
        <dbReference type="SAM" id="MobiDB-lite"/>
    </source>
</evidence>
<accession>A0A5N6JU06</accession>
<dbReference type="Pfam" id="PF08699">
    <property type="entry name" value="ArgoL1"/>
    <property type="match status" value="1"/>
</dbReference>
<dbReference type="Gene3D" id="3.40.50.2300">
    <property type="match status" value="1"/>
</dbReference>
<dbReference type="PROSITE" id="PS50822">
    <property type="entry name" value="PIWI"/>
    <property type="match status" value="1"/>
</dbReference>
<dbReference type="Gene3D" id="2.170.260.10">
    <property type="entry name" value="paz domain"/>
    <property type="match status" value="1"/>
</dbReference>
<comment type="caution">
    <text evidence="3">The sequence shown here is derived from an EMBL/GenBank/DDBJ whole genome shotgun (WGS) entry which is preliminary data.</text>
</comment>
<feature type="compositionally biased region" description="Polar residues" evidence="1">
    <location>
        <begin position="74"/>
        <end position="95"/>
    </location>
</feature>
<proteinExistence type="predicted"/>
<organism evidence="3 4">
    <name type="scientific">Monilinia laxa</name>
    <name type="common">Brown rot fungus</name>
    <name type="synonym">Sclerotinia laxa</name>
    <dbReference type="NCBI Taxonomy" id="61186"/>
    <lineage>
        <taxon>Eukaryota</taxon>
        <taxon>Fungi</taxon>
        <taxon>Dikarya</taxon>
        <taxon>Ascomycota</taxon>
        <taxon>Pezizomycotina</taxon>
        <taxon>Leotiomycetes</taxon>
        <taxon>Helotiales</taxon>
        <taxon>Sclerotiniaceae</taxon>
        <taxon>Monilinia</taxon>
    </lineage>
</organism>
<dbReference type="InterPro" id="IPR003165">
    <property type="entry name" value="Piwi"/>
</dbReference>
<dbReference type="InterPro" id="IPR012337">
    <property type="entry name" value="RNaseH-like_sf"/>
</dbReference>
<dbReference type="PANTHER" id="PTHR22891">
    <property type="entry name" value="EUKARYOTIC TRANSLATION INITIATION FACTOR 2C"/>
    <property type="match status" value="1"/>
</dbReference>
<dbReference type="Gene3D" id="3.30.420.10">
    <property type="entry name" value="Ribonuclease H-like superfamily/Ribonuclease H"/>
    <property type="match status" value="1"/>
</dbReference>
<gene>
    <name evidence="3" type="ORF">EYC80_008261</name>
</gene>